<dbReference type="InterPro" id="IPR037898">
    <property type="entry name" value="NudC_fam"/>
</dbReference>
<gene>
    <name evidence="3" type="ORF">CCMP2556_LOCUS21059</name>
</gene>
<reference evidence="3 4" key="1">
    <citation type="submission" date="2024-02" db="EMBL/GenBank/DDBJ databases">
        <authorList>
            <person name="Chen Y."/>
            <person name="Shah S."/>
            <person name="Dougan E. K."/>
            <person name="Thang M."/>
            <person name="Chan C."/>
        </authorList>
    </citation>
    <scope>NUCLEOTIDE SEQUENCE [LARGE SCALE GENOMIC DNA]</scope>
</reference>
<evidence type="ECO:0000313" key="3">
    <source>
        <dbReference type="EMBL" id="CAK9038510.1"/>
    </source>
</evidence>
<feature type="region of interest" description="Disordered" evidence="1">
    <location>
        <begin position="184"/>
        <end position="213"/>
    </location>
</feature>
<evidence type="ECO:0000259" key="2">
    <source>
        <dbReference type="PROSITE" id="PS51203"/>
    </source>
</evidence>
<accession>A0ABP0LJW4</accession>
<dbReference type="InterPro" id="IPR008978">
    <property type="entry name" value="HSP20-like_chaperone"/>
</dbReference>
<dbReference type="Proteomes" id="UP001642484">
    <property type="component" value="Unassembled WGS sequence"/>
</dbReference>
<comment type="caution">
    <text evidence="3">The sequence shown here is derived from an EMBL/GenBank/DDBJ whole genome shotgun (WGS) entry which is preliminary data.</text>
</comment>
<proteinExistence type="predicted"/>
<dbReference type="Pfam" id="PF04969">
    <property type="entry name" value="CS"/>
    <property type="match status" value="1"/>
</dbReference>
<protein>
    <recommendedName>
        <fullName evidence="2">CS domain-containing protein</fullName>
    </recommendedName>
</protein>
<name>A0ABP0LJW4_9DINO</name>
<dbReference type="EMBL" id="CAXAMN010012558">
    <property type="protein sequence ID" value="CAK9038510.1"/>
    <property type="molecule type" value="Genomic_DNA"/>
</dbReference>
<keyword evidence="4" id="KW-1185">Reference proteome</keyword>
<dbReference type="SUPFAM" id="SSF49764">
    <property type="entry name" value="HSP20-like chaperones"/>
    <property type="match status" value="1"/>
</dbReference>
<sequence length="304" mass="33256">MFSEISRVLRPNGRAPDRIVESVARRRGFCDRIGSQGFISVSLGQPEELNTPRFFRNASYGWKVQYALSYDDYYVGCLSWAASAGLHHDEVVQEARQDGGTLSRSRLRARTLAPGSRPAPRVRGFAAENASPTAALKDEMSKFKSTPPAENPKQWFEKWLETLPEEKETGPGGMDLGMLQDMMGKGGGKGAQGGGKGGAGSAPPETAKAEEVEKEEDGYVWSQQGEEVQIAFTLPKAASKKDVKVQFKQSSILVQVHGDTLLQGSLQGKVEAEDCTWCLVNSGSELNVMLTKQNEKDQWANLLK</sequence>
<dbReference type="CDD" id="cd06467">
    <property type="entry name" value="p23_NUDC_like"/>
    <property type="match status" value="1"/>
</dbReference>
<dbReference type="PROSITE" id="PS51203">
    <property type="entry name" value="CS"/>
    <property type="match status" value="1"/>
</dbReference>
<feature type="domain" description="CS" evidence="2">
    <location>
        <begin position="214"/>
        <end position="303"/>
    </location>
</feature>
<dbReference type="InterPro" id="IPR007052">
    <property type="entry name" value="CS_dom"/>
</dbReference>
<dbReference type="Gene3D" id="2.60.40.790">
    <property type="match status" value="1"/>
</dbReference>
<organism evidence="3 4">
    <name type="scientific">Durusdinium trenchii</name>
    <dbReference type="NCBI Taxonomy" id="1381693"/>
    <lineage>
        <taxon>Eukaryota</taxon>
        <taxon>Sar</taxon>
        <taxon>Alveolata</taxon>
        <taxon>Dinophyceae</taxon>
        <taxon>Suessiales</taxon>
        <taxon>Symbiodiniaceae</taxon>
        <taxon>Durusdinium</taxon>
    </lineage>
</organism>
<dbReference type="PANTHER" id="PTHR12356">
    <property type="entry name" value="NUCLEAR MOVEMENT PROTEIN NUDC"/>
    <property type="match status" value="1"/>
</dbReference>
<evidence type="ECO:0000256" key="1">
    <source>
        <dbReference type="SAM" id="MobiDB-lite"/>
    </source>
</evidence>
<evidence type="ECO:0000313" key="4">
    <source>
        <dbReference type="Proteomes" id="UP001642484"/>
    </source>
</evidence>
<feature type="compositionally biased region" description="Gly residues" evidence="1">
    <location>
        <begin position="184"/>
        <end position="200"/>
    </location>
</feature>